<keyword evidence="2" id="KW-1185">Reference proteome</keyword>
<dbReference type="RefSeq" id="WP_345527153.1">
    <property type="nucleotide sequence ID" value="NZ_BAABKN010000015.1"/>
</dbReference>
<proteinExistence type="predicted"/>
<evidence type="ECO:0000313" key="1">
    <source>
        <dbReference type="EMBL" id="GAA4739912.1"/>
    </source>
</evidence>
<reference evidence="2" key="1">
    <citation type="journal article" date="2019" name="Int. J. Syst. Evol. Microbiol.">
        <title>The Global Catalogue of Microorganisms (GCM) 10K type strain sequencing project: providing services to taxonomists for standard genome sequencing and annotation.</title>
        <authorList>
            <consortium name="The Broad Institute Genomics Platform"/>
            <consortium name="The Broad Institute Genome Sequencing Center for Infectious Disease"/>
            <person name="Wu L."/>
            <person name="Ma J."/>
        </authorList>
    </citation>
    <scope>NUCLEOTIDE SEQUENCE [LARGE SCALE GENOMIC DNA]</scope>
    <source>
        <strain evidence="2">JCM 18532</strain>
    </source>
</reference>
<accession>A0ABP8YXZ7</accession>
<protein>
    <submittedName>
        <fullName evidence="1">Uncharacterized protein</fullName>
    </submittedName>
</protein>
<dbReference type="Proteomes" id="UP001499882">
    <property type="component" value="Unassembled WGS sequence"/>
</dbReference>
<dbReference type="EMBL" id="BAABKN010000015">
    <property type="protein sequence ID" value="GAA4739912.1"/>
    <property type="molecule type" value="Genomic_DNA"/>
</dbReference>
<name>A0ABP8YXZ7_9ACTN</name>
<comment type="caution">
    <text evidence="1">The sequence shown here is derived from an EMBL/GenBank/DDBJ whole genome shotgun (WGS) entry which is preliminary data.</text>
</comment>
<organism evidence="1 2">
    <name type="scientific">Nocardioides endophyticus</name>
    <dbReference type="NCBI Taxonomy" id="1353775"/>
    <lineage>
        <taxon>Bacteria</taxon>
        <taxon>Bacillati</taxon>
        <taxon>Actinomycetota</taxon>
        <taxon>Actinomycetes</taxon>
        <taxon>Propionibacteriales</taxon>
        <taxon>Nocardioidaceae</taxon>
        <taxon>Nocardioides</taxon>
    </lineage>
</organism>
<gene>
    <name evidence="1" type="ORF">GCM10023350_25400</name>
</gene>
<sequence>MHDLSEALGPDERSALVALWAEELARGWIPKRSDLEAALHVVRSQLP</sequence>
<evidence type="ECO:0000313" key="2">
    <source>
        <dbReference type="Proteomes" id="UP001499882"/>
    </source>
</evidence>